<feature type="transmembrane region" description="Helical" evidence="2">
    <location>
        <begin position="263"/>
        <end position="281"/>
    </location>
</feature>
<dbReference type="InterPro" id="IPR043148">
    <property type="entry name" value="TagF_C"/>
</dbReference>
<accession>A0ABQ4J9C2</accession>
<feature type="transmembrane region" description="Helical" evidence="2">
    <location>
        <begin position="161"/>
        <end position="182"/>
    </location>
</feature>
<dbReference type="GO" id="GO:0016740">
    <property type="term" value="F:transferase activity"/>
    <property type="evidence" value="ECO:0007669"/>
    <property type="project" value="UniProtKB-KW"/>
</dbReference>
<evidence type="ECO:0000313" key="4">
    <source>
        <dbReference type="Proteomes" id="UP000653076"/>
    </source>
</evidence>
<proteinExistence type="predicted"/>
<organism evidence="3 4">
    <name type="scientific">Micromonospora qiuiae</name>
    <dbReference type="NCBI Taxonomy" id="502268"/>
    <lineage>
        <taxon>Bacteria</taxon>
        <taxon>Bacillati</taxon>
        <taxon>Actinomycetota</taxon>
        <taxon>Actinomycetes</taxon>
        <taxon>Micromonosporales</taxon>
        <taxon>Micromonosporaceae</taxon>
        <taxon>Micromonospora</taxon>
    </lineage>
</organism>
<sequence>MLVRELEHARSPPVTHSIVSAGEPEVNPADSPGEIPVEPDLAEPPGTDPDTRGAEPAPPAPDRTGIAEPSGGLGSWIRNPRLADCSVELAALAAVLLAVLGDSPLWALPPAVAAVGLLGWTWRGALHGHRVSSGGSMVARLLLLTCAYVVAAVHGGLDVTLAVGITLAVLAILGESLVAVLARSAQPVVANLPGAGLRPCLRPNTNRATLVNGFVMVVALGCAFVGDHGVVVIVAAAAGVGLIVFTGVQLLQRALLRRGVESRLPAVVAAYQPVFLLYWQAAAGTEYQIGMWLPYLERLNKRFMVVVRSEHNFTEAVRLTNAPVLLCRGTSQLDAVIVPSLKAAFYVNNAAKNTHSVRYTQLKHIQLNHGDSDKVPSHNPVFRMYDKNFVAGQAAIDRFAANGVQMPAEMFTIVGRPQVENVAIAAQPISSIANPRVLYAPTWAGFHADSNYSSLLVGYDIIKALVARGCSVVFRPHPYSRRSPALSRECDRIRELLAEDRRVNGRPHVFGPDAEVKMSVVDCFNASDVLVSDVSSVVADYLYSEKPFAMVAVSAPASRFPESFPLARASYVIDAYGGQVHGVEPLLDDMLGGDPLAATRRELKRYYLGDIPAEGYAQRFLDEAARYL</sequence>
<comment type="caution">
    <text evidence="3">The sequence shown here is derived from an EMBL/GenBank/DDBJ whole genome shotgun (WGS) entry which is preliminary data.</text>
</comment>
<keyword evidence="2" id="KW-0472">Membrane</keyword>
<keyword evidence="2" id="KW-0812">Transmembrane</keyword>
<evidence type="ECO:0000313" key="3">
    <source>
        <dbReference type="EMBL" id="GIJ26688.1"/>
    </source>
</evidence>
<protein>
    <submittedName>
        <fullName evidence="3">Glycosyl transferase</fullName>
    </submittedName>
</protein>
<evidence type="ECO:0000256" key="2">
    <source>
        <dbReference type="SAM" id="Phobius"/>
    </source>
</evidence>
<keyword evidence="4" id="KW-1185">Reference proteome</keyword>
<keyword evidence="2" id="KW-1133">Transmembrane helix</keyword>
<evidence type="ECO:0000256" key="1">
    <source>
        <dbReference type="SAM" id="MobiDB-lite"/>
    </source>
</evidence>
<keyword evidence="3" id="KW-0808">Transferase</keyword>
<feature type="transmembrane region" description="Helical" evidence="2">
    <location>
        <begin position="137"/>
        <end position="155"/>
    </location>
</feature>
<feature type="transmembrane region" description="Helical" evidence="2">
    <location>
        <begin position="232"/>
        <end position="251"/>
    </location>
</feature>
<name>A0ABQ4J9C2_9ACTN</name>
<feature type="compositionally biased region" description="Basic and acidic residues" evidence="1">
    <location>
        <begin position="1"/>
        <end position="10"/>
    </location>
</feature>
<dbReference type="Gene3D" id="3.40.50.12580">
    <property type="match status" value="1"/>
</dbReference>
<feature type="transmembrane region" description="Helical" evidence="2">
    <location>
        <begin position="106"/>
        <end position="125"/>
    </location>
</feature>
<reference evidence="3 4" key="1">
    <citation type="submission" date="2021-01" db="EMBL/GenBank/DDBJ databases">
        <title>Whole genome shotgun sequence of Verrucosispora qiuiae NBRC 106684.</title>
        <authorList>
            <person name="Komaki H."/>
            <person name="Tamura T."/>
        </authorList>
    </citation>
    <scope>NUCLEOTIDE SEQUENCE [LARGE SCALE GENOMIC DNA]</scope>
    <source>
        <strain evidence="3 4">NBRC 106684</strain>
    </source>
</reference>
<feature type="transmembrane region" description="Helical" evidence="2">
    <location>
        <begin position="208"/>
        <end position="226"/>
    </location>
</feature>
<dbReference type="EMBL" id="BOPC01000023">
    <property type="protein sequence ID" value="GIJ26688.1"/>
    <property type="molecule type" value="Genomic_DNA"/>
</dbReference>
<dbReference type="Pfam" id="PF04464">
    <property type="entry name" value="Glyphos_transf"/>
    <property type="match status" value="1"/>
</dbReference>
<dbReference type="InterPro" id="IPR007554">
    <property type="entry name" value="Glycerophosphate_synth"/>
</dbReference>
<gene>
    <name evidence="3" type="ORF">Vqi01_18500</name>
</gene>
<dbReference type="Proteomes" id="UP000653076">
    <property type="component" value="Unassembled WGS sequence"/>
</dbReference>
<feature type="region of interest" description="Disordered" evidence="1">
    <location>
        <begin position="1"/>
        <end position="72"/>
    </location>
</feature>